<dbReference type="EMBL" id="MU007009">
    <property type="protein sequence ID" value="KAF2437194.1"/>
    <property type="molecule type" value="Genomic_DNA"/>
</dbReference>
<comment type="caution">
    <text evidence="2">The sequence shown here is derived from an EMBL/GenBank/DDBJ whole genome shotgun (WGS) entry which is preliminary data.</text>
</comment>
<evidence type="ECO:0000313" key="3">
    <source>
        <dbReference type="Proteomes" id="UP000800235"/>
    </source>
</evidence>
<feature type="signal peptide" evidence="1">
    <location>
        <begin position="1"/>
        <end position="20"/>
    </location>
</feature>
<sequence length="432" mass="45990">MKNSLSFKLSLTLLVVLAEGADLVPRFPQHGHGGMGDMSGMGASSAAPPACTGNNTPPVQAGPGWAEMLSAMGGISWLMDAAMPEATLAKVEDLKPKYRATAKRKVFRYGPFTLVGKGQSKPPLGFVSMDENGQGFFDLISNGICENDCTVIAGKTGLVFADGKEAGPTDGIQVHHILTTDLSKSINQALAYCAVPNPAPYKPFNGTRFAKVIGSGFVGQGEDNGEIVFTSPDGSYPAGFFIRAKDRFVLLGDFVNHGNVTKDVYVTLDLEYVDGHVGYDSASALLSVTSCKSEDVKMGAAGSGPAETMSNKFEVYVDGYIVTAKGHMHDGGDRMVLYVNEKEVCTSKPIYSPNGIGNETVLTGMTQCNNVFQVKKGDYLKMKSVYDLSKHPLPKAMSAHPGMGMSDAMGMFTMTLAENGEAPRRKSRAIQM</sequence>
<keyword evidence="1" id="KW-0732">Signal</keyword>
<dbReference type="Proteomes" id="UP000800235">
    <property type="component" value="Unassembled WGS sequence"/>
</dbReference>
<evidence type="ECO:0000256" key="1">
    <source>
        <dbReference type="SAM" id="SignalP"/>
    </source>
</evidence>
<dbReference type="AlphaFoldDB" id="A0A9P4U3S9"/>
<dbReference type="Pfam" id="PF07712">
    <property type="entry name" value="SURNod19"/>
    <property type="match status" value="1"/>
</dbReference>
<feature type="chain" id="PRO_5040118383" evidence="1">
    <location>
        <begin position="21"/>
        <end position="432"/>
    </location>
</feature>
<protein>
    <submittedName>
        <fullName evidence="2">Uncharacterized protein</fullName>
    </submittedName>
</protein>
<dbReference type="OrthoDB" id="3918151at2759"/>
<gene>
    <name evidence="2" type="ORF">EJ08DRAFT_691495</name>
</gene>
<name>A0A9P4U3S9_9PEZI</name>
<evidence type="ECO:0000313" key="2">
    <source>
        <dbReference type="EMBL" id="KAF2437194.1"/>
    </source>
</evidence>
<proteinExistence type="predicted"/>
<keyword evidence="3" id="KW-1185">Reference proteome</keyword>
<organism evidence="2 3">
    <name type="scientific">Tothia fuscella</name>
    <dbReference type="NCBI Taxonomy" id="1048955"/>
    <lineage>
        <taxon>Eukaryota</taxon>
        <taxon>Fungi</taxon>
        <taxon>Dikarya</taxon>
        <taxon>Ascomycota</taxon>
        <taxon>Pezizomycotina</taxon>
        <taxon>Dothideomycetes</taxon>
        <taxon>Pleosporomycetidae</taxon>
        <taxon>Venturiales</taxon>
        <taxon>Cylindrosympodiaceae</taxon>
        <taxon>Tothia</taxon>
    </lineage>
</organism>
<reference evidence="2" key="1">
    <citation type="journal article" date="2020" name="Stud. Mycol.">
        <title>101 Dothideomycetes genomes: a test case for predicting lifestyles and emergence of pathogens.</title>
        <authorList>
            <person name="Haridas S."/>
            <person name="Albert R."/>
            <person name="Binder M."/>
            <person name="Bloem J."/>
            <person name="Labutti K."/>
            <person name="Salamov A."/>
            <person name="Andreopoulos B."/>
            <person name="Baker S."/>
            <person name="Barry K."/>
            <person name="Bills G."/>
            <person name="Bluhm B."/>
            <person name="Cannon C."/>
            <person name="Castanera R."/>
            <person name="Culley D."/>
            <person name="Daum C."/>
            <person name="Ezra D."/>
            <person name="Gonzalez J."/>
            <person name="Henrissat B."/>
            <person name="Kuo A."/>
            <person name="Liang C."/>
            <person name="Lipzen A."/>
            <person name="Lutzoni F."/>
            <person name="Magnuson J."/>
            <person name="Mondo S."/>
            <person name="Nolan M."/>
            <person name="Ohm R."/>
            <person name="Pangilinan J."/>
            <person name="Park H.-J."/>
            <person name="Ramirez L."/>
            <person name="Alfaro M."/>
            <person name="Sun H."/>
            <person name="Tritt A."/>
            <person name="Yoshinaga Y."/>
            <person name="Zwiers L.-H."/>
            <person name="Turgeon B."/>
            <person name="Goodwin S."/>
            <person name="Spatafora J."/>
            <person name="Crous P."/>
            <person name="Grigoriev I."/>
        </authorList>
    </citation>
    <scope>NUCLEOTIDE SEQUENCE</scope>
    <source>
        <strain evidence="2">CBS 130266</strain>
    </source>
</reference>
<dbReference type="InterPro" id="IPR011692">
    <property type="entry name" value="Stress_up-reg_Nod19"/>
</dbReference>
<accession>A0A9P4U3S9</accession>